<protein>
    <submittedName>
        <fullName evidence="3">NAD(P)-binding domain-containing protein</fullName>
    </submittedName>
</protein>
<proteinExistence type="predicted"/>
<dbReference type="EMBL" id="BAABLK010000023">
    <property type="protein sequence ID" value="GAA5226883.1"/>
    <property type="molecule type" value="Genomic_DNA"/>
</dbReference>
<reference evidence="4" key="1">
    <citation type="journal article" date="2019" name="Int. J. Syst. Evol. Microbiol.">
        <title>The Global Catalogue of Microorganisms (GCM) 10K type strain sequencing project: providing services to taxonomists for standard genome sequencing and annotation.</title>
        <authorList>
            <consortium name="The Broad Institute Genomics Platform"/>
            <consortium name="The Broad Institute Genome Sequencing Center for Infectious Disease"/>
            <person name="Wu L."/>
            <person name="Ma J."/>
        </authorList>
    </citation>
    <scope>NUCLEOTIDE SEQUENCE [LARGE SCALE GENOMIC DNA]</scope>
    <source>
        <strain evidence="4">JCM 18952</strain>
    </source>
</reference>
<dbReference type="SUPFAM" id="SSF51735">
    <property type="entry name" value="NAD(P)-binding Rossmann-fold domains"/>
    <property type="match status" value="1"/>
</dbReference>
<evidence type="ECO:0000259" key="2">
    <source>
        <dbReference type="Pfam" id="PF03807"/>
    </source>
</evidence>
<feature type="domain" description="Pyrroline-5-carboxylate reductase catalytic N-terminal" evidence="2">
    <location>
        <begin position="2"/>
        <end position="87"/>
    </location>
</feature>
<dbReference type="PANTHER" id="PTHR14239">
    <property type="entry name" value="DUDULIN-RELATED"/>
    <property type="match status" value="1"/>
</dbReference>
<keyword evidence="4" id="KW-1185">Reference proteome</keyword>
<evidence type="ECO:0000313" key="3">
    <source>
        <dbReference type="EMBL" id="GAA5226883.1"/>
    </source>
</evidence>
<keyword evidence="1" id="KW-0560">Oxidoreductase</keyword>
<dbReference type="RefSeq" id="WP_210100870.1">
    <property type="nucleotide sequence ID" value="NZ_BAABLK010000023.1"/>
</dbReference>
<evidence type="ECO:0000256" key="1">
    <source>
        <dbReference type="ARBA" id="ARBA00023002"/>
    </source>
</evidence>
<name>A0ABP9TLY7_9MICC</name>
<dbReference type="PROSITE" id="PS51257">
    <property type="entry name" value="PROKAR_LIPOPROTEIN"/>
    <property type="match status" value="1"/>
</dbReference>
<dbReference type="InterPro" id="IPR051267">
    <property type="entry name" value="STEAP_metalloreductase"/>
</dbReference>
<dbReference type="Proteomes" id="UP001501257">
    <property type="component" value="Unassembled WGS sequence"/>
</dbReference>
<organism evidence="3 4">
    <name type="scientific">Paeniglutamicibacter antarcticus</name>
    <dbReference type="NCBI Taxonomy" id="494023"/>
    <lineage>
        <taxon>Bacteria</taxon>
        <taxon>Bacillati</taxon>
        <taxon>Actinomycetota</taxon>
        <taxon>Actinomycetes</taxon>
        <taxon>Micrococcales</taxon>
        <taxon>Micrococcaceae</taxon>
        <taxon>Paeniglutamicibacter</taxon>
    </lineage>
</organism>
<accession>A0ABP9TLY7</accession>
<dbReference type="InterPro" id="IPR036291">
    <property type="entry name" value="NAD(P)-bd_dom_sf"/>
</dbReference>
<gene>
    <name evidence="3" type="ORF">GCM10025778_14160</name>
</gene>
<dbReference type="PANTHER" id="PTHR14239:SF10">
    <property type="entry name" value="REDUCTASE"/>
    <property type="match status" value="1"/>
</dbReference>
<sequence length="202" mass="21024">MKIGILGTGSVAQALAGGCAAAGHSVTLGSRHPESRTDLVYPVSGLEETARNAEVIVNATPGASSKELLDQIDAAVFSGKLLIDVANAATSSYELIYPGSSLGEKLQEMLPEANVVKTMNTCAGKIFINPSSLEPTSIFVSGNDASAKNQATTLLKDLGWPEDSIIDLGGISTAKGPEHYFVMWACLTKAMGTTALNVRVVR</sequence>
<dbReference type="Pfam" id="PF03807">
    <property type="entry name" value="F420_oxidored"/>
    <property type="match status" value="1"/>
</dbReference>
<comment type="caution">
    <text evidence="3">The sequence shown here is derived from an EMBL/GenBank/DDBJ whole genome shotgun (WGS) entry which is preliminary data.</text>
</comment>
<evidence type="ECO:0000313" key="4">
    <source>
        <dbReference type="Proteomes" id="UP001501257"/>
    </source>
</evidence>
<dbReference type="Gene3D" id="3.40.50.720">
    <property type="entry name" value="NAD(P)-binding Rossmann-like Domain"/>
    <property type="match status" value="1"/>
</dbReference>
<dbReference type="InterPro" id="IPR028939">
    <property type="entry name" value="P5C_Rdtase_cat_N"/>
</dbReference>